<accession>A0A250X925</accession>
<sequence>MSSLQEVRVIIPPADIVTGFPNELHISERDMSQMRTQQQAIGTSLEHKESRFPPPEPFLTGSDSSRPAGASAAPHSDPQVCPVKNVAEDSSSYPVWQSGSNAGVARQPAAPYVDNATADSGTYGTLRLSRSTTVEKEMAVTNKLVDDYLKEEEALLRRGAFKERSMMPPFVTVALVTMVLWVAAFVSAAVLLHRNDDKKEILHLPVWRWCIVLACLPLVWTIPSLVMFLLIIVLESSLFSLGGGKVVYYLMGIRNSTIWLFRVLLAELLIHFCIASGMDAQYQQWESTITRISACVCIMCFGEIPACLHLKGCLSLASCAL</sequence>
<evidence type="ECO:0008006" key="5">
    <source>
        <dbReference type="Google" id="ProtNLM"/>
    </source>
</evidence>
<reference evidence="3 4" key="1">
    <citation type="submission" date="2017-08" db="EMBL/GenBank/DDBJ databases">
        <title>Acidophilic green algal genome provides insights into adaptation to an acidic environment.</title>
        <authorList>
            <person name="Hirooka S."/>
            <person name="Hirose Y."/>
            <person name="Kanesaki Y."/>
            <person name="Higuchi S."/>
            <person name="Fujiwara T."/>
            <person name="Onuma R."/>
            <person name="Era A."/>
            <person name="Ohbayashi R."/>
            <person name="Uzuka A."/>
            <person name="Nozaki H."/>
            <person name="Yoshikawa H."/>
            <person name="Miyagishima S.Y."/>
        </authorList>
    </citation>
    <scope>NUCLEOTIDE SEQUENCE [LARGE SCALE GENOMIC DNA]</scope>
    <source>
        <strain evidence="3 4">NIES-2499</strain>
    </source>
</reference>
<name>A0A250X925_9CHLO</name>
<evidence type="ECO:0000313" key="3">
    <source>
        <dbReference type="EMBL" id="GAX79578.1"/>
    </source>
</evidence>
<dbReference type="AlphaFoldDB" id="A0A250X925"/>
<feature type="region of interest" description="Disordered" evidence="1">
    <location>
        <begin position="31"/>
        <end position="83"/>
    </location>
</feature>
<evidence type="ECO:0000256" key="1">
    <source>
        <dbReference type="SAM" id="MobiDB-lite"/>
    </source>
</evidence>
<dbReference type="Proteomes" id="UP000232323">
    <property type="component" value="Unassembled WGS sequence"/>
</dbReference>
<organism evidence="3 4">
    <name type="scientific">Chlamydomonas eustigma</name>
    <dbReference type="NCBI Taxonomy" id="1157962"/>
    <lineage>
        <taxon>Eukaryota</taxon>
        <taxon>Viridiplantae</taxon>
        <taxon>Chlorophyta</taxon>
        <taxon>core chlorophytes</taxon>
        <taxon>Chlorophyceae</taxon>
        <taxon>CS clade</taxon>
        <taxon>Chlamydomonadales</taxon>
        <taxon>Chlamydomonadaceae</taxon>
        <taxon>Chlamydomonas</taxon>
    </lineage>
</organism>
<feature type="transmembrane region" description="Helical" evidence="2">
    <location>
        <begin position="170"/>
        <end position="194"/>
    </location>
</feature>
<evidence type="ECO:0000313" key="4">
    <source>
        <dbReference type="Proteomes" id="UP000232323"/>
    </source>
</evidence>
<protein>
    <recommendedName>
        <fullName evidence="5">Transmembrane protein</fullName>
    </recommendedName>
</protein>
<keyword evidence="4" id="KW-1185">Reference proteome</keyword>
<keyword evidence="2" id="KW-1133">Transmembrane helix</keyword>
<dbReference type="EMBL" id="BEGY01000044">
    <property type="protein sequence ID" value="GAX79578.1"/>
    <property type="molecule type" value="Genomic_DNA"/>
</dbReference>
<proteinExistence type="predicted"/>
<evidence type="ECO:0000256" key="2">
    <source>
        <dbReference type="SAM" id="Phobius"/>
    </source>
</evidence>
<keyword evidence="2" id="KW-0472">Membrane</keyword>
<comment type="caution">
    <text evidence="3">The sequence shown here is derived from an EMBL/GenBank/DDBJ whole genome shotgun (WGS) entry which is preliminary data.</text>
</comment>
<feature type="non-terminal residue" evidence="3">
    <location>
        <position position="321"/>
    </location>
</feature>
<feature type="compositionally biased region" description="Polar residues" evidence="1">
    <location>
        <begin position="33"/>
        <end position="42"/>
    </location>
</feature>
<gene>
    <name evidence="3" type="ORF">CEUSTIGMA_g7019.t1</name>
</gene>
<feature type="transmembrane region" description="Helical" evidence="2">
    <location>
        <begin position="206"/>
        <end position="234"/>
    </location>
</feature>
<keyword evidence="2" id="KW-0812">Transmembrane</keyword>